<dbReference type="Pfam" id="PF00696">
    <property type="entry name" value="AA_kinase"/>
    <property type="match status" value="1"/>
</dbReference>
<dbReference type="SUPFAM" id="SSF53633">
    <property type="entry name" value="Carbamate kinase-like"/>
    <property type="match status" value="1"/>
</dbReference>
<evidence type="ECO:0000256" key="12">
    <source>
        <dbReference type="PIRSR" id="PIRSR000726-1"/>
    </source>
</evidence>
<dbReference type="InterPro" id="IPR005260">
    <property type="entry name" value="Asp_kin_monofn"/>
</dbReference>
<name>A0AAU9DEP1_9FUSO</name>
<evidence type="ECO:0000256" key="1">
    <source>
        <dbReference type="ARBA" id="ARBA00004766"/>
    </source>
</evidence>
<dbReference type="PROSITE" id="PS51671">
    <property type="entry name" value="ACT"/>
    <property type="match status" value="2"/>
</dbReference>
<comment type="pathway">
    <text evidence="2 14">Amino-acid biosynthesis; L-methionine biosynthesis via de novo pathway; L-homoserine from L-aspartate: step 1/3.</text>
</comment>
<keyword evidence="5 14" id="KW-0028">Amino-acid biosynthesis</keyword>
<evidence type="ECO:0000256" key="2">
    <source>
        <dbReference type="ARBA" id="ARBA00004986"/>
    </source>
</evidence>
<keyword evidence="7 12" id="KW-0547">Nucleotide-binding</keyword>
<dbReference type="NCBIfam" id="NF005155">
    <property type="entry name" value="PRK06635.1-4"/>
    <property type="match status" value="1"/>
</dbReference>
<evidence type="ECO:0000313" key="16">
    <source>
        <dbReference type="EMBL" id="BDU49807.1"/>
    </source>
</evidence>
<evidence type="ECO:0000256" key="6">
    <source>
        <dbReference type="ARBA" id="ARBA00022679"/>
    </source>
</evidence>
<accession>A0AAU9DEP1</accession>
<dbReference type="InterPro" id="IPR045865">
    <property type="entry name" value="ACT-like_dom_sf"/>
</dbReference>
<dbReference type="GO" id="GO:0005829">
    <property type="term" value="C:cytosol"/>
    <property type="evidence" value="ECO:0007669"/>
    <property type="project" value="TreeGrafter"/>
</dbReference>
<dbReference type="FunFam" id="3.30.2130.10:FF:000002">
    <property type="entry name" value="Aspartokinase"/>
    <property type="match status" value="1"/>
</dbReference>
<evidence type="ECO:0000313" key="17">
    <source>
        <dbReference type="Proteomes" id="UP001321582"/>
    </source>
</evidence>
<dbReference type="PRINTS" id="PR00474">
    <property type="entry name" value="GLU5KINASE"/>
</dbReference>
<sequence>MGIIVQKYGGTSVANTERIREVAKRVLETKKNGNDVVVVLSAPAGTTDKLIKMAEEISPNPHVREMDMLLSTGEQISIALLAMAIYEMGYKAISFNATQVGIKTDKAHTKAKIQSINSKKILEELKEDKVVIIAGFQGVTENMDITTLGRGGSDTTGVALGIALKADEVEIYTDVDGVYTADPRIVKDAKKINCISYEEMLELAGSGAKVLHLRSVELAAKYGMKIHLRSSFLPELGTIVKEEGENMEKAVVRGIGHSKNEAKITIVGVPDKPGIAAKIFGRIATENVNVDIIIQNLGGDGRNDISFTLPYTDLKRALEVSEELKNELSAEKVIYDEKIGKIAVVGVGMKSHPGVAATMFKALAEAEINIDMISTSEIKIACVIKDEDLVKAVEVLHNTFKLDNGGIKIEEL</sequence>
<dbReference type="CDD" id="cd04261">
    <property type="entry name" value="AAK_AKii-LysC-BS"/>
    <property type="match status" value="1"/>
</dbReference>
<evidence type="ECO:0000256" key="4">
    <source>
        <dbReference type="ARBA" id="ARBA00010122"/>
    </source>
</evidence>
<dbReference type="Pfam" id="PF22468">
    <property type="entry name" value="ACT_9"/>
    <property type="match status" value="2"/>
</dbReference>
<dbReference type="InterPro" id="IPR036393">
    <property type="entry name" value="AceGlu_kinase-like_sf"/>
</dbReference>
<dbReference type="EC" id="2.7.2.4" evidence="13"/>
<evidence type="ECO:0000256" key="14">
    <source>
        <dbReference type="RuleBase" id="RU004249"/>
    </source>
</evidence>
<comment type="similarity">
    <text evidence="4 13">Belongs to the aspartokinase family.</text>
</comment>
<feature type="domain" description="ACT" evidence="15">
    <location>
        <begin position="344"/>
        <end position="412"/>
    </location>
</feature>
<dbReference type="Gene3D" id="3.40.1160.10">
    <property type="entry name" value="Acetylglutamate kinase-like"/>
    <property type="match status" value="1"/>
</dbReference>
<evidence type="ECO:0000256" key="11">
    <source>
        <dbReference type="ARBA" id="ARBA00047872"/>
    </source>
</evidence>
<dbReference type="GO" id="GO:0004072">
    <property type="term" value="F:aspartate kinase activity"/>
    <property type="evidence" value="ECO:0007669"/>
    <property type="project" value="UniProtKB-EC"/>
</dbReference>
<dbReference type="PANTHER" id="PTHR21499">
    <property type="entry name" value="ASPARTATE KINASE"/>
    <property type="match status" value="1"/>
</dbReference>
<keyword evidence="9 12" id="KW-0067">ATP-binding</keyword>
<evidence type="ECO:0000256" key="7">
    <source>
        <dbReference type="ARBA" id="ARBA00022741"/>
    </source>
</evidence>
<proteinExistence type="inferred from homology"/>
<dbReference type="GO" id="GO:0009090">
    <property type="term" value="P:homoserine biosynthetic process"/>
    <property type="evidence" value="ECO:0007669"/>
    <property type="project" value="TreeGrafter"/>
</dbReference>
<dbReference type="CDD" id="cd04923">
    <property type="entry name" value="ACT_AK-LysC-DapG-like_2"/>
    <property type="match status" value="1"/>
</dbReference>
<keyword evidence="6 13" id="KW-0808">Transferase</keyword>
<evidence type="ECO:0000256" key="8">
    <source>
        <dbReference type="ARBA" id="ARBA00022777"/>
    </source>
</evidence>
<comment type="pathway">
    <text evidence="3 14">Amino-acid biosynthesis; L-threonine biosynthesis; L-threonine from L-aspartate: step 1/5.</text>
</comment>
<protein>
    <recommendedName>
        <fullName evidence="13">Aspartokinase</fullName>
        <ecNumber evidence="13">2.7.2.4</ecNumber>
    </recommendedName>
</protein>
<keyword evidence="8 13" id="KW-0418">Kinase</keyword>
<dbReference type="PIRSF" id="PIRSF000726">
    <property type="entry name" value="Asp_kin"/>
    <property type="match status" value="1"/>
</dbReference>
<dbReference type="FunFam" id="3.40.1160.10:FF:000002">
    <property type="entry name" value="Aspartokinase"/>
    <property type="match status" value="1"/>
</dbReference>
<feature type="binding site" evidence="12">
    <location>
        <position position="47"/>
    </location>
    <ligand>
        <name>substrate</name>
    </ligand>
</feature>
<evidence type="ECO:0000256" key="9">
    <source>
        <dbReference type="ARBA" id="ARBA00022840"/>
    </source>
</evidence>
<reference evidence="16 17" key="1">
    <citation type="submission" date="2022-11" db="EMBL/GenBank/DDBJ databases">
        <title>Haliovirga abyssi gen. nov., sp. nov., a mesophilic fermentative bacterium isolated from the Iheya North hydrothermal field and the proposal of Haliovirgaceae fam. nov.</title>
        <authorList>
            <person name="Miyazaki U."/>
            <person name="Tame A."/>
            <person name="Miyazaki J."/>
            <person name="Takai K."/>
            <person name="Sawayama S."/>
            <person name="Kitajima M."/>
            <person name="Okamoto A."/>
            <person name="Nakagawa S."/>
        </authorList>
    </citation>
    <scope>NUCLEOTIDE SEQUENCE [LARGE SCALE GENOMIC DNA]</scope>
    <source>
        <strain evidence="16 17">IC12</strain>
    </source>
</reference>
<dbReference type="Proteomes" id="UP001321582">
    <property type="component" value="Chromosome"/>
</dbReference>
<dbReference type="RefSeq" id="WP_307904751.1">
    <property type="nucleotide sequence ID" value="NZ_AP027059.1"/>
</dbReference>
<evidence type="ECO:0000256" key="5">
    <source>
        <dbReference type="ARBA" id="ARBA00022605"/>
    </source>
</evidence>
<evidence type="ECO:0000256" key="13">
    <source>
        <dbReference type="RuleBase" id="RU003448"/>
    </source>
</evidence>
<dbReference type="GO" id="GO:0009089">
    <property type="term" value="P:lysine biosynthetic process via diaminopimelate"/>
    <property type="evidence" value="ECO:0007669"/>
    <property type="project" value="InterPro"/>
</dbReference>
<feature type="domain" description="ACT" evidence="15">
    <location>
        <begin position="264"/>
        <end position="338"/>
    </location>
</feature>
<dbReference type="InterPro" id="IPR041740">
    <property type="entry name" value="AKii-LysC-BS"/>
</dbReference>
<organism evidence="16 17">
    <name type="scientific">Haliovirga abyssi</name>
    <dbReference type="NCBI Taxonomy" id="2996794"/>
    <lineage>
        <taxon>Bacteria</taxon>
        <taxon>Fusobacteriati</taxon>
        <taxon>Fusobacteriota</taxon>
        <taxon>Fusobacteriia</taxon>
        <taxon>Fusobacteriales</taxon>
        <taxon>Haliovirgaceae</taxon>
        <taxon>Haliovirga</taxon>
    </lineage>
</organism>
<evidence type="ECO:0000259" key="15">
    <source>
        <dbReference type="PROSITE" id="PS51671"/>
    </source>
</evidence>
<dbReference type="NCBIfam" id="NF005154">
    <property type="entry name" value="PRK06635.1-2"/>
    <property type="match status" value="1"/>
</dbReference>
<dbReference type="InterPro" id="IPR054352">
    <property type="entry name" value="ACT_Aspartokinase"/>
</dbReference>
<gene>
    <name evidence="16" type="ORF">HLVA_03760</name>
</gene>
<dbReference type="InterPro" id="IPR018042">
    <property type="entry name" value="Aspartate_kinase_CS"/>
</dbReference>
<feature type="binding site" evidence="12">
    <location>
        <begin position="173"/>
        <end position="174"/>
    </location>
    <ligand>
        <name>ATP</name>
        <dbReference type="ChEBI" id="CHEBI:30616"/>
    </ligand>
</feature>
<dbReference type="Gene3D" id="3.30.2130.10">
    <property type="entry name" value="VC0802-like"/>
    <property type="match status" value="1"/>
</dbReference>
<dbReference type="InterPro" id="IPR001048">
    <property type="entry name" value="Asp/Glu/Uridylate_kinase"/>
</dbReference>
<feature type="binding site" evidence="12">
    <location>
        <begin position="7"/>
        <end position="10"/>
    </location>
    <ligand>
        <name>ATP</name>
        <dbReference type="ChEBI" id="CHEBI:30616"/>
    </ligand>
</feature>
<dbReference type="PROSITE" id="PS00324">
    <property type="entry name" value="ASPARTOKINASE"/>
    <property type="match status" value="1"/>
</dbReference>
<dbReference type="InterPro" id="IPR001057">
    <property type="entry name" value="Glu/AcGlu_kinase"/>
</dbReference>
<feature type="binding site" evidence="12">
    <location>
        <begin position="209"/>
        <end position="210"/>
    </location>
    <ligand>
        <name>ATP</name>
        <dbReference type="ChEBI" id="CHEBI:30616"/>
    </ligand>
</feature>
<dbReference type="NCBIfam" id="TIGR00657">
    <property type="entry name" value="asp_kinases"/>
    <property type="match status" value="1"/>
</dbReference>
<dbReference type="KEGG" id="haby:HLVA_03760"/>
<dbReference type="SUPFAM" id="SSF55021">
    <property type="entry name" value="ACT-like"/>
    <property type="match status" value="2"/>
</dbReference>
<dbReference type="NCBIfam" id="TIGR00656">
    <property type="entry name" value="asp_kin_monofn"/>
    <property type="match status" value="1"/>
</dbReference>
<evidence type="ECO:0000256" key="10">
    <source>
        <dbReference type="ARBA" id="ARBA00023154"/>
    </source>
</evidence>
<dbReference type="InterPro" id="IPR001341">
    <property type="entry name" value="Asp_kinase"/>
</dbReference>
<dbReference type="CDD" id="cd04913">
    <property type="entry name" value="ACT_AKii-LysC-BS-like_1"/>
    <property type="match status" value="1"/>
</dbReference>
<feature type="binding site" evidence="12">
    <location>
        <position position="184"/>
    </location>
    <ligand>
        <name>ATP</name>
        <dbReference type="ChEBI" id="CHEBI:30616"/>
    </ligand>
</feature>
<dbReference type="AlphaFoldDB" id="A0AAU9DEP1"/>
<dbReference type="EMBL" id="AP027059">
    <property type="protein sequence ID" value="BDU49807.1"/>
    <property type="molecule type" value="Genomic_DNA"/>
</dbReference>
<dbReference type="PANTHER" id="PTHR21499:SF3">
    <property type="entry name" value="ASPARTOKINASE"/>
    <property type="match status" value="1"/>
</dbReference>
<feature type="binding site" evidence="12">
    <location>
        <position position="179"/>
    </location>
    <ligand>
        <name>ATP</name>
        <dbReference type="ChEBI" id="CHEBI:30616"/>
    </ligand>
</feature>
<dbReference type="GO" id="GO:0005524">
    <property type="term" value="F:ATP binding"/>
    <property type="evidence" value="ECO:0007669"/>
    <property type="project" value="UniProtKB-KW"/>
</dbReference>
<dbReference type="InterPro" id="IPR002912">
    <property type="entry name" value="ACT_dom"/>
</dbReference>
<comment type="pathway">
    <text evidence="1 14">Amino-acid biosynthesis; L-lysine biosynthesis via DAP pathway; (S)-tetrahydrodipicolinate from L-aspartate: step 1/4.</text>
</comment>
<comment type="catalytic activity">
    <reaction evidence="11 13">
        <text>L-aspartate + ATP = 4-phospho-L-aspartate + ADP</text>
        <dbReference type="Rhea" id="RHEA:23776"/>
        <dbReference type="ChEBI" id="CHEBI:29991"/>
        <dbReference type="ChEBI" id="CHEBI:30616"/>
        <dbReference type="ChEBI" id="CHEBI:57535"/>
        <dbReference type="ChEBI" id="CHEBI:456216"/>
        <dbReference type="EC" id="2.7.2.4"/>
    </reaction>
</comment>
<feature type="binding site" evidence="12">
    <location>
        <position position="74"/>
    </location>
    <ligand>
        <name>substrate</name>
    </ligand>
</feature>
<keyword evidence="17" id="KW-1185">Reference proteome</keyword>
<evidence type="ECO:0000256" key="3">
    <source>
        <dbReference type="ARBA" id="ARBA00005139"/>
    </source>
</evidence>
<keyword evidence="10" id="KW-0457">Lysine biosynthesis</keyword>